<evidence type="ECO:0000259" key="5">
    <source>
        <dbReference type="PROSITE" id="PS50287"/>
    </source>
</evidence>
<comment type="caution">
    <text evidence="4">Lacks conserved residue(s) required for the propagation of feature annotation.</text>
</comment>
<feature type="domain" description="SRCR" evidence="5">
    <location>
        <begin position="99"/>
        <end position="146"/>
    </location>
</feature>
<evidence type="ECO:0000313" key="7">
    <source>
        <dbReference type="Proteomes" id="UP000683360"/>
    </source>
</evidence>
<reference evidence="6" key="1">
    <citation type="submission" date="2021-03" db="EMBL/GenBank/DDBJ databases">
        <authorList>
            <person name="Bekaert M."/>
        </authorList>
    </citation>
    <scope>NUCLEOTIDE SEQUENCE</scope>
</reference>
<dbReference type="GO" id="GO:0016020">
    <property type="term" value="C:membrane"/>
    <property type="evidence" value="ECO:0007669"/>
    <property type="project" value="InterPro"/>
</dbReference>
<dbReference type="InterPro" id="IPR036772">
    <property type="entry name" value="SRCR-like_dom_sf"/>
</dbReference>
<keyword evidence="7" id="KW-1185">Reference proteome</keyword>
<feature type="disulfide bond" evidence="4">
    <location>
        <begin position="115"/>
        <end position="125"/>
    </location>
</feature>
<dbReference type="Gene3D" id="3.10.250.10">
    <property type="entry name" value="SRCR-like domain"/>
    <property type="match status" value="4"/>
</dbReference>
<dbReference type="PANTHER" id="PTHR48071">
    <property type="entry name" value="SRCR DOMAIN-CONTAINING PROTEIN"/>
    <property type="match status" value="1"/>
</dbReference>
<evidence type="ECO:0000256" key="2">
    <source>
        <dbReference type="ARBA" id="ARBA00023157"/>
    </source>
</evidence>
<keyword evidence="3" id="KW-0325">Glycoprotein</keyword>
<dbReference type="PROSITE" id="PS50287">
    <property type="entry name" value="SRCR_2"/>
    <property type="match status" value="4"/>
</dbReference>
<dbReference type="SUPFAM" id="SSF56487">
    <property type="entry name" value="SRCR-like"/>
    <property type="match status" value="4"/>
</dbReference>
<evidence type="ECO:0000256" key="4">
    <source>
        <dbReference type="PROSITE-ProRule" id="PRU00196"/>
    </source>
</evidence>
<feature type="disulfide bond" evidence="4">
    <location>
        <begin position="33"/>
        <end position="43"/>
    </location>
</feature>
<dbReference type="OrthoDB" id="6286334at2759"/>
<evidence type="ECO:0000313" key="6">
    <source>
        <dbReference type="EMBL" id="CAG2227665.1"/>
    </source>
</evidence>
<sequence>MTVFQVFVFSHPHIRSSHFGAGSGQIWVDDLECSGMEADISLCAFPGWGQTQCGHAEDVGVNCNVTDIRLANGTFVEKERIEVKHKEAGELNPVVFPNAHFGQGNGQIWMDNMACTGTEDDINECNFSGWGKGACSHSEDVSVSCSKSNDVLKSNTSQTCRRTQAFDRQIEVYHNGHWGSVCNDNFDIKDATVVCRTLGFSTSHPVVYSGGHFGESSLAIVMDDMACTGTENDISQCSFRGWGTNDCTHSEDVGVECHTNVRLVNGPSPSRGRVEIMYRGQWGTICHDSFGREEAIVVCRMLGYHNTNYRIHGSSTYKAGTGTIWMDDTKCDGSENDLAECKFAGWGNTNCGHAGDVGVDCGSYFLRFFTRSYSF</sequence>
<gene>
    <name evidence="6" type="ORF">MEDL_40649</name>
</gene>
<dbReference type="PRINTS" id="PR00258">
    <property type="entry name" value="SPERACTRCPTR"/>
</dbReference>
<evidence type="ECO:0000256" key="3">
    <source>
        <dbReference type="ARBA" id="ARBA00023180"/>
    </source>
</evidence>
<dbReference type="Proteomes" id="UP000683360">
    <property type="component" value="Unassembled WGS sequence"/>
</dbReference>
<feature type="domain" description="SRCR" evidence="5">
    <location>
        <begin position="170"/>
        <end position="258"/>
    </location>
</feature>
<dbReference type="Pfam" id="PF00530">
    <property type="entry name" value="SRCR"/>
    <property type="match status" value="4"/>
</dbReference>
<keyword evidence="1" id="KW-0732">Signal</keyword>
<dbReference type="SMART" id="SM00202">
    <property type="entry name" value="SR"/>
    <property type="match status" value="4"/>
</dbReference>
<keyword evidence="2 4" id="KW-1015">Disulfide bond</keyword>
<protein>
    <submittedName>
        <fullName evidence="6">DMBT1</fullName>
    </submittedName>
</protein>
<dbReference type="FunFam" id="3.10.250.10:FF:000001">
    <property type="entry name" value="Lysyl oxidase 4 isoform X1"/>
    <property type="match status" value="1"/>
</dbReference>
<feature type="disulfide bond" evidence="4">
    <location>
        <begin position="331"/>
        <end position="341"/>
    </location>
</feature>
<dbReference type="PROSITE" id="PS00420">
    <property type="entry name" value="SRCR_1"/>
    <property type="match status" value="1"/>
</dbReference>
<accession>A0A8S3T190</accession>
<dbReference type="FunFam" id="3.10.250.10:FF:000011">
    <property type="entry name" value="Scavenger receptor class A member 5"/>
    <property type="match status" value="1"/>
</dbReference>
<name>A0A8S3T190_MYTED</name>
<dbReference type="EMBL" id="CAJPWZ010001968">
    <property type="protein sequence ID" value="CAG2227665.1"/>
    <property type="molecule type" value="Genomic_DNA"/>
</dbReference>
<proteinExistence type="predicted"/>
<dbReference type="AlphaFoldDB" id="A0A8S3T190"/>
<feature type="domain" description="SRCR" evidence="5">
    <location>
        <begin position="1"/>
        <end position="64"/>
    </location>
</feature>
<dbReference type="InterPro" id="IPR001190">
    <property type="entry name" value="SRCR"/>
</dbReference>
<feature type="disulfide bond" evidence="4">
    <location>
        <begin position="227"/>
        <end position="237"/>
    </location>
</feature>
<feature type="domain" description="SRCR" evidence="5">
    <location>
        <begin position="261"/>
        <end position="362"/>
    </location>
</feature>
<organism evidence="6 7">
    <name type="scientific">Mytilus edulis</name>
    <name type="common">Blue mussel</name>
    <dbReference type="NCBI Taxonomy" id="6550"/>
    <lineage>
        <taxon>Eukaryota</taxon>
        <taxon>Metazoa</taxon>
        <taxon>Spiralia</taxon>
        <taxon>Lophotrochozoa</taxon>
        <taxon>Mollusca</taxon>
        <taxon>Bivalvia</taxon>
        <taxon>Autobranchia</taxon>
        <taxon>Pteriomorphia</taxon>
        <taxon>Mytilida</taxon>
        <taxon>Mytiloidea</taxon>
        <taxon>Mytilidae</taxon>
        <taxon>Mytilinae</taxon>
        <taxon>Mytilus</taxon>
    </lineage>
</organism>
<evidence type="ECO:0000256" key="1">
    <source>
        <dbReference type="ARBA" id="ARBA00022729"/>
    </source>
</evidence>
<comment type="caution">
    <text evidence="6">The sequence shown here is derived from an EMBL/GenBank/DDBJ whole genome shotgun (WGS) entry which is preliminary data.</text>
</comment>
<dbReference type="PANTHER" id="PTHR48071:SF18">
    <property type="entry name" value="DELETED IN MALIGNANT BRAIN TUMORS 1 PROTEIN-RELATED"/>
    <property type="match status" value="1"/>
</dbReference>